<evidence type="ECO:0000256" key="3">
    <source>
        <dbReference type="ARBA" id="ARBA00022485"/>
    </source>
</evidence>
<organism evidence="10">
    <name type="scientific">Longilinea arvoryzae</name>
    <dbReference type="NCBI Taxonomy" id="360412"/>
    <lineage>
        <taxon>Bacteria</taxon>
        <taxon>Bacillati</taxon>
        <taxon>Chloroflexota</taxon>
        <taxon>Anaerolineae</taxon>
        <taxon>Anaerolineales</taxon>
        <taxon>Anaerolineaceae</taxon>
        <taxon>Longilinea</taxon>
    </lineage>
</organism>
<keyword evidence="11" id="KW-1185">Reference proteome</keyword>
<dbReference type="OrthoDB" id="9763894at2"/>
<dbReference type="GO" id="GO:0046872">
    <property type="term" value="F:metal ion binding"/>
    <property type="evidence" value="ECO:0007669"/>
    <property type="project" value="UniProtKB-KW"/>
</dbReference>
<dbReference type="Pfam" id="PF01314">
    <property type="entry name" value="AFOR_C"/>
    <property type="match status" value="1"/>
</dbReference>
<evidence type="ECO:0000313" key="11">
    <source>
        <dbReference type="Proteomes" id="UP000055060"/>
    </source>
</evidence>
<dbReference type="Gene3D" id="1.10.569.10">
    <property type="entry name" value="Aldehyde Ferredoxin Oxidoreductase Protein, subunit A, domain 2"/>
    <property type="match status" value="1"/>
</dbReference>
<dbReference type="InterPro" id="IPR013984">
    <property type="entry name" value="Ald_Fedxn_OxRdtase_dom2"/>
</dbReference>
<keyword evidence="5" id="KW-0560">Oxidoreductase</keyword>
<dbReference type="Proteomes" id="UP000055060">
    <property type="component" value="Unassembled WGS sequence"/>
</dbReference>
<evidence type="ECO:0000256" key="1">
    <source>
        <dbReference type="ARBA" id="ARBA00001966"/>
    </source>
</evidence>
<accession>A0A0S7BFB7</accession>
<feature type="domain" description="Aldehyde ferredoxin oxidoreductase N-terminal" evidence="9">
    <location>
        <begin position="5"/>
        <end position="208"/>
    </location>
</feature>
<dbReference type="STRING" id="360412.LARV_01451"/>
<dbReference type="InterPro" id="IPR013983">
    <property type="entry name" value="Ald_Fedxn_OxRdtase_N"/>
</dbReference>
<dbReference type="Gene3D" id="1.10.599.10">
    <property type="entry name" value="Aldehyde Ferredoxin Oxidoreductase Protein, subunit A, domain 3"/>
    <property type="match status" value="1"/>
</dbReference>
<dbReference type="InterPro" id="IPR001203">
    <property type="entry name" value="OxRdtase_Ald_Fedxn_C"/>
</dbReference>
<evidence type="ECO:0000256" key="7">
    <source>
        <dbReference type="ARBA" id="ARBA00023014"/>
    </source>
</evidence>
<dbReference type="GO" id="GO:0051539">
    <property type="term" value="F:4 iron, 4 sulfur cluster binding"/>
    <property type="evidence" value="ECO:0007669"/>
    <property type="project" value="UniProtKB-KW"/>
</dbReference>
<evidence type="ECO:0000256" key="5">
    <source>
        <dbReference type="ARBA" id="ARBA00023002"/>
    </source>
</evidence>
<dbReference type="SUPFAM" id="SSF56228">
    <property type="entry name" value="Aldehyde ferredoxin oxidoreductase, N-terminal domain"/>
    <property type="match status" value="1"/>
</dbReference>
<dbReference type="GO" id="GO:0016625">
    <property type="term" value="F:oxidoreductase activity, acting on the aldehyde or oxo group of donors, iron-sulfur protein as acceptor"/>
    <property type="evidence" value="ECO:0007669"/>
    <property type="project" value="InterPro"/>
</dbReference>
<keyword evidence="4" id="KW-0479">Metal-binding</keyword>
<evidence type="ECO:0000256" key="2">
    <source>
        <dbReference type="ARBA" id="ARBA00011032"/>
    </source>
</evidence>
<dbReference type="SUPFAM" id="SSF48310">
    <property type="entry name" value="Aldehyde ferredoxin oxidoreductase, C-terminal domains"/>
    <property type="match status" value="1"/>
</dbReference>
<dbReference type="RefSeq" id="WP_075073017.1">
    <property type="nucleotide sequence ID" value="NZ_DF967972.1"/>
</dbReference>
<name>A0A0S7BFB7_9CHLR</name>
<evidence type="ECO:0000256" key="8">
    <source>
        <dbReference type="ARBA" id="ARBA00049934"/>
    </source>
</evidence>
<dbReference type="InterPro" id="IPR013985">
    <property type="entry name" value="Ald_Fedxn_OxRdtase_dom3"/>
</dbReference>
<comment type="cofactor">
    <cofactor evidence="8">
        <name>tungstopterin</name>
        <dbReference type="ChEBI" id="CHEBI:30402"/>
    </cofactor>
</comment>
<dbReference type="PANTHER" id="PTHR30038">
    <property type="entry name" value="ALDEHYDE FERREDOXIN OXIDOREDUCTASE"/>
    <property type="match status" value="1"/>
</dbReference>
<reference evidence="10" key="1">
    <citation type="submission" date="2015-07" db="EMBL/GenBank/DDBJ databases">
        <title>Draft Genome Sequences of Anaerolinea thermolimosa IMO-1, Bellilinea caldifistulae GOMI-1, Leptolinea tardivitalis YMTK-2, Levilinea saccharolytica KIBI-1,Longilinea arvoryzae KOME-1, Previously Described as Members of the Anaerolineaceae (Chloroflexi).</title>
        <authorList>
            <person name="Sekiguchi Y."/>
            <person name="Ohashi A."/>
            <person name="Matsuura N."/>
            <person name="Tourlousse M.D."/>
        </authorList>
    </citation>
    <scope>NUCLEOTIDE SEQUENCE [LARGE SCALE GENOMIC DNA]</scope>
    <source>
        <strain evidence="10">KOME-1</strain>
    </source>
</reference>
<dbReference type="AlphaFoldDB" id="A0A0S7BFB7"/>
<dbReference type="EMBL" id="DF967972">
    <property type="protein sequence ID" value="GAP13696.1"/>
    <property type="molecule type" value="Genomic_DNA"/>
</dbReference>
<comment type="similarity">
    <text evidence="2">Belongs to the AOR/FOR family.</text>
</comment>
<proteinExistence type="inferred from homology"/>
<evidence type="ECO:0000313" key="10">
    <source>
        <dbReference type="EMBL" id="GAP13696.1"/>
    </source>
</evidence>
<evidence type="ECO:0000256" key="6">
    <source>
        <dbReference type="ARBA" id="ARBA00023004"/>
    </source>
</evidence>
<keyword evidence="7" id="KW-0411">Iron-sulfur</keyword>
<dbReference type="InterPro" id="IPR036021">
    <property type="entry name" value="Tungsten_al_ferr_oxy-like_C"/>
</dbReference>
<dbReference type="PANTHER" id="PTHR30038:SF7">
    <property type="entry name" value="TUNGSTEN-CONTAINING GLYCERALDEHYDE-3-PHOSPHATE:FERREDOXIN OXIDOREDUCTASE"/>
    <property type="match status" value="1"/>
</dbReference>
<protein>
    <submittedName>
        <fullName evidence="10">Aldehyde:ferredoxin oxidoreductase</fullName>
    </submittedName>
</protein>
<comment type="cofactor">
    <cofactor evidence="1">
        <name>[4Fe-4S] cluster</name>
        <dbReference type="ChEBI" id="CHEBI:49883"/>
    </cofactor>
</comment>
<sequence>MIKGVTGKILWVDLTHGTCSEEAVPEKVYENYLAGVGLAAYYLYQRIPAGADALGPDNILAFVPGLLTGTGSLMTGRWLAAAKSPLTGTWGDANCGGTLSPAIKQCGYDGIFFSGISPKPVYLYVDHAHAELRDASELWGMDSRETENRIKSQSPRKGIHVACIGGAGEKCSLIAGIVNDQGRMAARSGLGAVMGSKKLKAVALSGSHPIPVADPAEMKRLSGRFLKFARFQPPFLNGYGMRLLGVLMRIMPLAMRQDGMLYKVLLKKWGTVSMNEFSIETGDAPLRNSGGSDVDFNPRMHAPINPDRFSLREEMKYHCYSCPVGCGGICKLDSKGGETHKPEYETVLALGGLLMNTDLDSLFIMNEKLNRAGMDSISAGGTLAFAIECFENGILTLEDTGGLELRWGNTDAILALLDLMIARQGLGAVLADGSKLAAERIGRDSERFAVHSGGQEPAMHDARNDPGFGLHYAVEPTPGRHTIGSILYYEMFQLWSRVKGVPRPSWRFYPKSQKYRPSRENAAMAAANSQFKMIMDGAGLCLFGAFIGVQRIPIFEWLNAATGWKKTPEEYMEIGRRVQTLRQAFNARQGADLLHKMNDRILGRPPLLDGANGGRSVPLEKLVPQYWRAMGWDEKTGQPPVEDLQAF</sequence>
<dbReference type="GO" id="GO:0009055">
    <property type="term" value="F:electron transfer activity"/>
    <property type="evidence" value="ECO:0007669"/>
    <property type="project" value="InterPro"/>
</dbReference>
<gene>
    <name evidence="10" type="ORF">LARV_01451</name>
</gene>
<evidence type="ECO:0000256" key="4">
    <source>
        <dbReference type="ARBA" id="ARBA00022723"/>
    </source>
</evidence>
<keyword evidence="6" id="KW-0408">Iron</keyword>
<evidence type="ECO:0000259" key="9">
    <source>
        <dbReference type="SMART" id="SM00790"/>
    </source>
</evidence>
<keyword evidence="3" id="KW-0004">4Fe-4S</keyword>
<dbReference type="Pfam" id="PF02730">
    <property type="entry name" value="AFOR_N"/>
    <property type="match status" value="1"/>
</dbReference>
<dbReference type="SMART" id="SM00790">
    <property type="entry name" value="AFOR_N"/>
    <property type="match status" value="1"/>
</dbReference>
<dbReference type="InterPro" id="IPR036503">
    <property type="entry name" value="Ald_Fedxn_OxRdtase_N_sf"/>
</dbReference>
<dbReference type="InterPro" id="IPR051919">
    <property type="entry name" value="W-dependent_AOR"/>
</dbReference>
<dbReference type="Gene3D" id="3.60.9.10">
    <property type="entry name" value="Aldehyde ferredoxin oxidoreductase, N-terminal domain"/>
    <property type="match status" value="1"/>
</dbReference>